<proteinExistence type="predicted"/>
<gene>
    <name evidence="1" type="ORF">UFOPK2001_00011</name>
</gene>
<reference evidence="1" key="1">
    <citation type="submission" date="2020-05" db="EMBL/GenBank/DDBJ databases">
        <authorList>
            <person name="Chiriac C."/>
            <person name="Salcher M."/>
            <person name="Ghai R."/>
            <person name="Kavagutti S V."/>
        </authorList>
    </citation>
    <scope>NUCLEOTIDE SEQUENCE</scope>
</reference>
<organism evidence="1">
    <name type="scientific">freshwater metagenome</name>
    <dbReference type="NCBI Taxonomy" id="449393"/>
    <lineage>
        <taxon>unclassified sequences</taxon>
        <taxon>metagenomes</taxon>
        <taxon>ecological metagenomes</taxon>
    </lineage>
</organism>
<dbReference type="InterPro" id="IPR019932">
    <property type="entry name" value="CHP03543"/>
</dbReference>
<name>A0A6J6IC65_9ZZZZ</name>
<dbReference type="EMBL" id="CAEZVN010000001">
    <property type="protein sequence ID" value="CAB4623256.1"/>
    <property type="molecule type" value="Genomic_DNA"/>
</dbReference>
<dbReference type="AlphaFoldDB" id="A0A6J6IC65"/>
<accession>A0A6J6IC65</accession>
<dbReference type="InterPro" id="IPR019933">
    <property type="entry name" value="DivIVA_domain"/>
</dbReference>
<dbReference type="NCBIfam" id="TIGR03543">
    <property type="entry name" value="divI1A_rptt_fam"/>
    <property type="match status" value="1"/>
</dbReference>
<dbReference type="Gene3D" id="6.10.250.660">
    <property type="match status" value="1"/>
</dbReference>
<protein>
    <submittedName>
        <fullName evidence="1">Unannotated protein</fullName>
    </submittedName>
</protein>
<evidence type="ECO:0000313" key="1">
    <source>
        <dbReference type="EMBL" id="CAB4623256.1"/>
    </source>
</evidence>
<dbReference type="NCBIfam" id="TIGR03544">
    <property type="entry name" value="DivI1A_domain"/>
    <property type="match status" value="1"/>
</dbReference>
<sequence>MSFTFPKSGPKQPGYTPAQVEEFLTRAREQFNNPVENGVTAHDVRNTEFDLVHGGFIPEIVDGAMDKLEDSFAAREILRQKNEKGSFALDDRLARVLELVRGRLARPRGKRFSNTGLLLRGYSRKQVDALCEHITRHFDSQAPITINEVRRVVFNAKRGGYVEAQVDAFIDRVIEALQIEQNR</sequence>